<keyword evidence="7" id="KW-0653">Protein transport</keyword>
<keyword evidence="10" id="KW-0906">Nuclear pore complex</keyword>
<keyword evidence="20" id="KW-1185">Reference proteome</keyword>
<dbReference type="GO" id="GO:0044614">
    <property type="term" value="C:nuclear pore cytoplasmic filaments"/>
    <property type="evidence" value="ECO:0007669"/>
    <property type="project" value="TreeGrafter"/>
</dbReference>
<dbReference type="Proteomes" id="UP001181693">
    <property type="component" value="Unassembled WGS sequence"/>
</dbReference>
<feature type="compositionally biased region" description="Polar residues" evidence="18">
    <location>
        <begin position="352"/>
        <end position="362"/>
    </location>
</feature>
<dbReference type="GO" id="GO:0005543">
    <property type="term" value="F:phospholipid binding"/>
    <property type="evidence" value="ECO:0007669"/>
    <property type="project" value="TreeGrafter"/>
</dbReference>
<keyword evidence="4" id="KW-0813">Transport</keyword>
<evidence type="ECO:0000256" key="15">
    <source>
        <dbReference type="ARBA" id="ARBA00030897"/>
    </source>
</evidence>
<evidence type="ECO:0000256" key="18">
    <source>
        <dbReference type="SAM" id="MobiDB-lite"/>
    </source>
</evidence>
<dbReference type="Gene3D" id="1.25.40.510">
    <property type="entry name" value="GLE1-like"/>
    <property type="match status" value="1"/>
</dbReference>
<feature type="coiled-coil region" evidence="17">
    <location>
        <begin position="159"/>
        <end position="238"/>
    </location>
</feature>
<evidence type="ECO:0000256" key="12">
    <source>
        <dbReference type="ARBA" id="ARBA00024680"/>
    </source>
</evidence>
<feature type="region of interest" description="Disordered" evidence="18">
    <location>
        <begin position="343"/>
        <end position="371"/>
    </location>
</feature>
<evidence type="ECO:0000256" key="16">
    <source>
        <dbReference type="ARBA" id="ARBA00031503"/>
    </source>
</evidence>
<dbReference type="GO" id="GO:0031369">
    <property type="term" value="F:translation initiation factor binding"/>
    <property type="evidence" value="ECO:0007669"/>
    <property type="project" value="TreeGrafter"/>
</dbReference>
<evidence type="ECO:0000256" key="11">
    <source>
        <dbReference type="ARBA" id="ARBA00023242"/>
    </source>
</evidence>
<keyword evidence="11" id="KW-0539">Nucleus</keyword>
<dbReference type="GO" id="GO:0000822">
    <property type="term" value="F:inositol hexakisphosphate binding"/>
    <property type="evidence" value="ECO:0007669"/>
    <property type="project" value="TreeGrafter"/>
</dbReference>
<comment type="subcellular location">
    <subcellularLocation>
        <location evidence="1">Cytoplasm</location>
    </subcellularLocation>
    <subcellularLocation>
        <location evidence="2">Nucleus</location>
        <location evidence="2">Nuclear pore complex</location>
    </subcellularLocation>
</comment>
<keyword evidence="9 17" id="KW-0175">Coiled coil</keyword>
<dbReference type="FunFam" id="1.25.40.510:FF:000001">
    <property type="entry name" value="Nucleoporin GLE1 isoform 1"/>
    <property type="match status" value="1"/>
</dbReference>
<keyword evidence="5" id="KW-0963">Cytoplasm</keyword>
<comment type="function">
    <text evidence="12">Required for the export of mRNAs containing poly(A) tails from the nucleus into the cytoplasm. May be involved in the terminal step of the mRNA transport through the nuclear pore complex (NPC).</text>
</comment>
<evidence type="ECO:0000256" key="14">
    <source>
        <dbReference type="ARBA" id="ARBA00029983"/>
    </source>
</evidence>
<evidence type="ECO:0000313" key="19">
    <source>
        <dbReference type="EMBL" id="DBA21417.1"/>
    </source>
</evidence>
<proteinExistence type="inferred from homology"/>
<evidence type="ECO:0000256" key="9">
    <source>
        <dbReference type="ARBA" id="ARBA00023054"/>
    </source>
</evidence>
<dbReference type="Pfam" id="PF07817">
    <property type="entry name" value="GLE1"/>
    <property type="match status" value="1"/>
</dbReference>
<evidence type="ECO:0000256" key="2">
    <source>
        <dbReference type="ARBA" id="ARBA00004567"/>
    </source>
</evidence>
<accession>A0AAV3A4S1</accession>
<dbReference type="InterPro" id="IPR038506">
    <property type="entry name" value="GLE1-like_sf"/>
</dbReference>
<name>A0AAV3A4S1_PYXAD</name>
<evidence type="ECO:0000256" key="7">
    <source>
        <dbReference type="ARBA" id="ARBA00022927"/>
    </source>
</evidence>
<evidence type="ECO:0000256" key="5">
    <source>
        <dbReference type="ARBA" id="ARBA00022490"/>
    </source>
</evidence>
<dbReference type="PANTHER" id="PTHR12960">
    <property type="entry name" value="GLE-1-RELATED"/>
    <property type="match status" value="1"/>
</dbReference>
<evidence type="ECO:0000256" key="4">
    <source>
        <dbReference type="ARBA" id="ARBA00022448"/>
    </source>
</evidence>
<dbReference type="GO" id="GO:0005737">
    <property type="term" value="C:cytoplasm"/>
    <property type="evidence" value="ECO:0007669"/>
    <property type="project" value="UniProtKB-SubCell"/>
</dbReference>
<keyword evidence="6" id="KW-0509">mRNA transport</keyword>
<evidence type="ECO:0000256" key="13">
    <source>
        <dbReference type="ARBA" id="ARBA00026227"/>
    </source>
</evidence>
<comment type="caution">
    <text evidence="19">The sequence shown here is derived from an EMBL/GenBank/DDBJ whole genome shotgun (WGS) entry which is preliminary data.</text>
</comment>
<protein>
    <recommendedName>
        <fullName evidence="13">mRNA export factor GLE1</fullName>
    </recommendedName>
    <alternativeName>
        <fullName evidence="15">GLE1 RNA export mediator</fullName>
    </alternativeName>
    <alternativeName>
        <fullName evidence="16">GLE1-like protein</fullName>
    </alternativeName>
    <alternativeName>
        <fullName evidence="14">Nucleoporin GLE1</fullName>
    </alternativeName>
</protein>
<comment type="similarity">
    <text evidence="3">Belongs to the GLE1 family.</text>
</comment>
<evidence type="ECO:0000256" key="8">
    <source>
        <dbReference type="ARBA" id="ARBA00023010"/>
    </source>
</evidence>
<evidence type="ECO:0000256" key="1">
    <source>
        <dbReference type="ARBA" id="ARBA00004496"/>
    </source>
</evidence>
<sequence>MMSSHRDWATLDALRNSPKGNLPYNQQWSSEEEDVLSQSICMLSPYAGWVLENIVPKKSPIINSEYKEHIPDSVGLSLMSIPGSPFLIPNSPPETKKDQVKLNNMESCTEVETFLRLPSAKMLAVESKIHLFEVAQKTKSKEELNARLDYANRYTRSLAEKAAEQFKRFEEMLELKQRRVKQELEEQLEKDSKEALEQQEKLKEEHRHRAKLLTLKLREAEQQRQQEIERTRQEEGRERMRQLCALQQKALQLIQKIEIDQELQETLRVELSSYSKRGNQICGNLSNVVRSSSEGQFPSQDDVIFGERSVQELKVLLHDMEKEVSVAQEKCKVEEEVAKQKQNVSEQQQQQAKTQTSGPTRQKTQERKEGLQITAGKSIMKQCKDLLSRCDQCLNAISALTASKDKQEKKTRAELQKAVFTPVSQISSELVSVKEVFKKLNTLLSGEEVRMRDYTVSVSRHALALEFVNYKLAERFVNQAEEEVASHHESAFPIAVVLSGIWERHPRVGELFLAHLYKKCPYALPYYPFYKKGEPLIEYQRKLGYIIDGSGVERQDNFLKRMSGMIRLYAAVLQVRYPFGIVLPYHPHGLSYGWRWLAQMLNMEPVADITATLLYDFLEVCGNALMKHYQGQFWKLILLLHEELFPRIQLVTTEGQMGSVVRLKLFLEKILQQRTIPLPNGYQCLTS</sequence>
<evidence type="ECO:0000256" key="6">
    <source>
        <dbReference type="ARBA" id="ARBA00022816"/>
    </source>
</evidence>
<dbReference type="EMBL" id="DYDO01000007">
    <property type="protein sequence ID" value="DBA21417.1"/>
    <property type="molecule type" value="Genomic_DNA"/>
</dbReference>
<evidence type="ECO:0000313" key="20">
    <source>
        <dbReference type="Proteomes" id="UP001181693"/>
    </source>
</evidence>
<evidence type="ECO:0000256" key="10">
    <source>
        <dbReference type="ARBA" id="ARBA00023132"/>
    </source>
</evidence>
<organism evidence="19 20">
    <name type="scientific">Pyxicephalus adspersus</name>
    <name type="common">African bullfrog</name>
    <dbReference type="NCBI Taxonomy" id="30357"/>
    <lineage>
        <taxon>Eukaryota</taxon>
        <taxon>Metazoa</taxon>
        <taxon>Chordata</taxon>
        <taxon>Craniata</taxon>
        <taxon>Vertebrata</taxon>
        <taxon>Euteleostomi</taxon>
        <taxon>Amphibia</taxon>
        <taxon>Batrachia</taxon>
        <taxon>Anura</taxon>
        <taxon>Neobatrachia</taxon>
        <taxon>Ranoidea</taxon>
        <taxon>Pyxicephalidae</taxon>
        <taxon>Pyxicephalinae</taxon>
        <taxon>Pyxicephalus</taxon>
    </lineage>
</organism>
<evidence type="ECO:0000256" key="3">
    <source>
        <dbReference type="ARBA" id="ARBA00011056"/>
    </source>
</evidence>
<evidence type="ECO:0000256" key="17">
    <source>
        <dbReference type="SAM" id="Coils"/>
    </source>
</evidence>
<dbReference type="InterPro" id="IPR012476">
    <property type="entry name" value="GLE1"/>
</dbReference>
<dbReference type="GO" id="GO:0016973">
    <property type="term" value="P:poly(A)+ mRNA export from nucleus"/>
    <property type="evidence" value="ECO:0007669"/>
    <property type="project" value="InterPro"/>
</dbReference>
<dbReference type="PANTHER" id="PTHR12960:SF0">
    <property type="entry name" value="MRNA EXPORT FACTOR GLE1"/>
    <property type="match status" value="1"/>
</dbReference>
<reference evidence="19" key="1">
    <citation type="thesis" date="2020" institute="ProQuest LLC" country="789 East Eisenhower Parkway, Ann Arbor, MI, USA">
        <title>Comparative Genomics and Chromosome Evolution.</title>
        <authorList>
            <person name="Mudd A.B."/>
        </authorList>
    </citation>
    <scope>NUCLEOTIDE SEQUENCE</scope>
    <source>
        <strain evidence="19">1538</strain>
        <tissue evidence="19">Blood</tissue>
    </source>
</reference>
<feature type="coiled-coil region" evidence="17">
    <location>
        <begin position="310"/>
        <end position="337"/>
    </location>
</feature>
<keyword evidence="8" id="KW-0811">Translocation</keyword>
<gene>
    <name evidence="19" type="ORF">GDO54_018056</name>
</gene>
<dbReference type="AlphaFoldDB" id="A0AAV3A4S1"/>
<dbReference type="GO" id="GO:0015031">
    <property type="term" value="P:protein transport"/>
    <property type="evidence" value="ECO:0007669"/>
    <property type="project" value="UniProtKB-KW"/>
</dbReference>